<dbReference type="AlphaFoldDB" id="A0A1X4XUH7"/>
<evidence type="ECO:0000313" key="2">
    <source>
        <dbReference type="Proteomes" id="UP000194141"/>
    </source>
</evidence>
<sequence length="253" mass="29097">MDFTGISQIKLQLDLINLKNLQDLLKIGEVANAKVLEVNGNVATVNIKGSIVKAFSSSVLQSNSTVKLLVTKLEPFVELKILNTNSKEIFNLKNIDTLAQRIFSDVTKFSLENVDEKTFTNYIKTSFENITNAFANSNIPLNENVFIAIPYYINTQKFNLYIKSKKKFTKQQKQRQMITVFSETPIGLLKINIIKIDLIWANLWVYEKSAYNLLITHKEEFKNYTKIPIRIILQEDKPILEKVQSINYIDIVI</sequence>
<evidence type="ECO:0000313" key="1">
    <source>
        <dbReference type="EMBL" id="OSS41193.1"/>
    </source>
</evidence>
<gene>
    <name evidence="1" type="ORF">DESAMIL20_746</name>
</gene>
<dbReference type="OrthoDB" id="9942850at2"/>
<protein>
    <submittedName>
        <fullName evidence="1">Uncharacterized protein</fullName>
    </submittedName>
</protein>
<reference evidence="1 2" key="1">
    <citation type="journal article" date="2017" name="Front. Microbiol.">
        <title>Genome Sequence of Desulfurella amilsii Strain TR1 and Comparative Genomics of Desulfurellaceae Family.</title>
        <authorList>
            <person name="Florentino A.P."/>
            <person name="Stams A.J."/>
            <person name="Sanchez-Andrea I."/>
        </authorList>
    </citation>
    <scope>NUCLEOTIDE SEQUENCE [LARGE SCALE GENOMIC DNA]</scope>
    <source>
        <strain evidence="1 2">TR1</strain>
    </source>
</reference>
<organism evidence="1 2">
    <name type="scientific">Desulfurella amilsii</name>
    <dbReference type="NCBI Taxonomy" id="1562698"/>
    <lineage>
        <taxon>Bacteria</taxon>
        <taxon>Pseudomonadati</taxon>
        <taxon>Campylobacterota</taxon>
        <taxon>Desulfurellia</taxon>
        <taxon>Desulfurellales</taxon>
        <taxon>Desulfurellaceae</taxon>
        <taxon>Desulfurella</taxon>
    </lineage>
</organism>
<accession>A0A1X4XUH7</accession>
<dbReference type="RefSeq" id="WP_086033471.1">
    <property type="nucleotide sequence ID" value="NZ_MDSU01000018.1"/>
</dbReference>
<proteinExistence type="predicted"/>
<dbReference type="EMBL" id="MDSU01000018">
    <property type="protein sequence ID" value="OSS41193.1"/>
    <property type="molecule type" value="Genomic_DNA"/>
</dbReference>
<dbReference type="Proteomes" id="UP000194141">
    <property type="component" value="Unassembled WGS sequence"/>
</dbReference>
<comment type="caution">
    <text evidence="1">The sequence shown here is derived from an EMBL/GenBank/DDBJ whole genome shotgun (WGS) entry which is preliminary data.</text>
</comment>
<name>A0A1X4XUH7_9BACT</name>
<keyword evidence="2" id="KW-1185">Reference proteome</keyword>